<reference evidence="3 4" key="1">
    <citation type="submission" date="2018-02" db="EMBL/GenBank/DDBJ databases">
        <title>Genomic Encyclopedia of Archaeal and Bacterial Type Strains, Phase II (KMG-II): from individual species to whole genera.</title>
        <authorList>
            <person name="Goeker M."/>
        </authorList>
    </citation>
    <scope>NUCLEOTIDE SEQUENCE [LARGE SCALE GENOMIC DNA]</scope>
    <source>
        <strain evidence="3 4">DSM 29526</strain>
    </source>
</reference>
<feature type="chain" id="PRO_5015684667" description="DUF5723 domain-containing protein" evidence="1">
    <location>
        <begin position="19"/>
        <end position="449"/>
    </location>
</feature>
<accession>A0A2S6I774</accession>
<keyword evidence="4" id="KW-1185">Reference proteome</keyword>
<name>A0A2S6I774_9BACT</name>
<dbReference type="OrthoDB" id="1489601at2"/>
<proteinExistence type="predicted"/>
<evidence type="ECO:0000313" key="3">
    <source>
        <dbReference type="EMBL" id="PPK87345.1"/>
    </source>
</evidence>
<gene>
    <name evidence="3" type="ORF">CLV84_0285</name>
</gene>
<evidence type="ECO:0000259" key="2">
    <source>
        <dbReference type="Pfam" id="PF18990"/>
    </source>
</evidence>
<dbReference type="Proteomes" id="UP000237662">
    <property type="component" value="Unassembled WGS sequence"/>
</dbReference>
<feature type="signal peptide" evidence="1">
    <location>
        <begin position="1"/>
        <end position="18"/>
    </location>
</feature>
<evidence type="ECO:0000256" key="1">
    <source>
        <dbReference type="SAM" id="SignalP"/>
    </source>
</evidence>
<comment type="caution">
    <text evidence="3">The sequence shown here is derived from an EMBL/GenBank/DDBJ whole genome shotgun (WGS) entry which is preliminary data.</text>
</comment>
<dbReference type="Pfam" id="PF18990">
    <property type="entry name" value="DUF5723"/>
    <property type="match status" value="1"/>
</dbReference>
<dbReference type="EMBL" id="PTJC01000005">
    <property type="protein sequence ID" value="PPK87345.1"/>
    <property type="molecule type" value="Genomic_DNA"/>
</dbReference>
<evidence type="ECO:0000313" key="4">
    <source>
        <dbReference type="Proteomes" id="UP000237662"/>
    </source>
</evidence>
<organism evidence="3 4">
    <name type="scientific">Neolewinella xylanilytica</name>
    <dbReference type="NCBI Taxonomy" id="1514080"/>
    <lineage>
        <taxon>Bacteria</taxon>
        <taxon>Pseudomonadati</taxon>
        <taxon>Bacteroidota</taxon>
        <taxon>Saprospiria</taxon>
        <taxon>Saprospirales</taxon>
        <taxon>Lewinellaceae</taxon>
        <taxon>Neolewinella</taxon>
    </lineage>
</organism>
<dbReference type="InterPro" id="IPR043781">
    <property type="entry name" value="DUF5723"/>
</dbReference>
<dbReference type="Gene3D" id="2.40.160.60">
    <property type="entry name" value="Outer membrane protein transport protein (OMPP1/FadL/TodX)"/>
    <property type="match status" value="1"/>
</dbReference>
<sequence length="449" mass="47960">MRKSLLLLPLLLAATLDAQNLTAPLLSGSWQSTYHNPAMVHFLPTTFTVGLPGIANDLRLQNVEYGDVFVKSGGQQILNLAAWAGLAEERNAVQDVYSIETIGAAARRGNFGYQLYHRLRVNGDADYPRSFINLVALGNAAFIGQTVDIAPRGGIVSYQEVGASFSYAVNDQIAIGGRVKYLAGVSSIEAAEGGTLELGTGTENYTLTLDKDLTLNSVRAFAFRSLDDFDLTYNPSRLQPGDLFTPNNGFAFDIGVAVNLDRLRLNASATDLGAGIDWKADITTLRFEGTSTFSGLDILGDLLRDSVSLDRAVDSLVTALEPVSGATAYRSNIAASIFLGGEYDLTEKITAGALLTLEDRLGELVPAFAITGRYTLTDWLKVGLNLNHRSGIRTNLGLHALATPGRFQLFAASDKLLSLLSSGNSSVAGIRLGAAMTLGERRSSGAFRP</sequence>
<protein>
    <recommendedName>
        <fullName evidence="2">DUF5723 domain-containing protein</fullName>
    </recommendedName>
</protein>
<dbReference type="RefSeq" id="WP_104417959.1">
    <property type="nucleotide sequence ID" value="NZ_PTJC01000005.1"/>
</dbReference>
<feature type="domain" description="DUF5723" evidence="2">
    <location>
        <begin position="37"/>
        <end position="414"/>
    </location>
</feature>
<keyword evidence="1" id="KW-0732">Signal</keyword>
<dbReference type="AlphaFoldDB" id="A0A2S6I774"/>